<evidence type="ECO:0000256" key="1">
    <source>
        <dbReference type="ARBA" id="ARBA00022723"/>
    </source>
</evidence>
<comment type="caution">
    <text evidence="7">The sequence shown here is derived from an EMBL/GenBank/DDBJ whole genome shotgun (WGS) entry which is preliminary data.</text>
</comment>
<protein>
    <recommendedName>
        <fullName evidence="6">Zinc finger DksA/TraR C4-type domain-containing protein</fullName>
    </recommendedName>
</protein>
<dbReference type="GO" id="GO:0008270">
    <property type="term" value="F:zinc ion binding"/>
    <property type="evidence" value="ECO:0007669"/>
    <property type="project" value="UniProtKB-KW"/>
</dbReference>
<dbReference type="Pfam" id="PF01258">
    <property type="entry name" value="zf-dskA_traR"/>
    <property type="match status" value="1"/>
</dbReference>
<feature type="region of interest" description="Disordered" evidence="5">
    <location>
        <begin position="31"/>
        <end position="51"/>
    </location>
</feature>
<dbReference type="AlphaFoldDB" id="A0A328VAC1"/>
<dbReference type="SUPFAM" id="SSF57716">
    <property type="entry name" value="Glucocorticoid receptor-like (DNA-binding domain)"/>
    <property type="match status" value="1"/>
</dbReference>
<dbReference type="Proteomes" id="UP000248706">
    <property type="component" value="Unassembled WGS sequence"/>
</dbReference>
<dbReference type="InterPro" id="IPR000962">
    <property type="entry name" value="Znf_DskA_TraR"/>
</dbReference>
<name>A0A328VAC1_9CHLR</name>
<reference evidence="7 8" key="1">
    <citation type="submission" date="2016-08" db="EMBL/GenBank/DDBJ databases">
        <title>Analysis of Carbohydrate Active Enzymes in Thermogemmatispora T81 Reveals Carbohydrate Degradation Ability.</title>
        <authorList>
            <person name="Tomazini A."/>
            <person name="Lal S."/>
            <person name="Stott M."/>
            <person name="Henrissat B."/>
            <person name="Polikarpov I."/>
            <person name="Sparling R."/>
            <person name="Levin D.B."/>
        </authorList>
    </citation>
    <scope>NUCLEOTIDE SEQUENCE [LARGE SCALE GENOMIC DNA]</scope>
    <source>
        <strain evidence="7 8">T81</strain>
    </source>
</reference>
<dbReference type="PANTHER" id="PTHR33823">
    <property type="entry name" value="RNA POLYMERASE-BINDING TRANSCRIPTION FACTOR DKSA-RELATED"/>
    <property type="match status" value="1"/>
</dbReference>
<evidence type="ECO:0000313" key="8">
    <source>
        <dbReference type="Proteomes" id="UP000248706"/>
    </source>
</evidence>
<dbReference type="EMBL" id="MCIF01000002">
    <property type="protein sequence ID" value="RAQ94567.1"/>
    <property type="molecule type" value="Genomic_DNA"/>
</dbReference>
<proteinExistence type="predicted"/>
<keyword evidence="8" id="KW-1185">Reference proteome</keyword>
<feature type="domain" description="Zinc finger DksA/TraR C4-type" evidence="6">
    <location>
        <begin position="77"/>
        <end position="102"/>
    </location>
</feature>
<dbReference type="Gene3D" id="1.20.120.910">
    <property type="entry name" value="DksA, coiled-coil domain"/>
    <property type="match status" value="1"/>
</dbReference>
<evidence type="ECO:0000313" key="7">
    <source>
        <dbReference type="EMBL" id="RAQ94567.1"/>
    </source>
</evidence>
<accession>A0A328VAC1</accession>
<evidence type="ECO:0000256" key="4">
    <source>
        <dbReference type="PROSITE-ProRule" id="PRU00510"/>
    </source>
</evidence>
<keyword evidence="2" id="KW-0863">Zinc-finger</keyword>
<dbReference type="OrthoDB" id="9811543at2"/>
<dbReference type="PROSITE" id="PS51128">
    <property type="entry name" value="ZF_DKSA_2"/>
    <property type="match status" value="1"/>
</dbReference>
<feature type="zinc finger region" description="dksA C4-type" evidence="4">
    <location>
        <begin position="82"/>
        <end position="106"/>
    </location>
</feature>
<evidence type="ECO:0000256" key="5">
    <source>
        <dbReference type="SAM" id="MobiDB-lite"/>
    </source>
</evidence>
<dbReference type="SUPFAM" id="SSF109635">
    <property type="entry name" value="DnaK suppressor protein DksA, alpha-hairpin domain"/>
    <property type="match status" value="1"/>
</dbReference>
<evidence type="ECO:0000259" key="6">
    <source>
        <dbReference type="Pfam" id="PF01258"/>
    </source>
</evidence>
<sequence length="119" mass="13210">MSIDLAKMKALLEAKRDELRADIAQLTAPPVSVEPLPQDNEDSATEIQTYQQEQSILENEQALLAEVEAALARIEEGTYGLCVSCGRPIPEKRLEAIPWAARDVQCESQRQAGRESFAR</sequence>
<dbReference type="PANTHER" id="PTHR33823:SF4">
    <property type="entry name" value="GENERAL STRESS PROTEIN 16O"/>
    <property type="match status" value="1"/>
</dbReference>
<gene>
    <name evidence="7" type="ORF">A4R35_03410</name>
</gene>
<evidence type="ECO:0000256" key="3">
    <source>
        <dbReference type="ARBA" id="ARBA00022833"/>
    </source>
</evidence>
<dbReference type="RefSeq" id="WP_112426576.1">
    <property type="nucleotide sequence ID" value="NZ_MCIF01000002.1"/>
</dbReference>
<organism evidence="7 8">
    <name type="scientific">Thermogemmatispora tikiterensis</name>
    <dbReference type="NCBI Taxonomy" id="1825093"/>
    <lineage>
        <taxon>Bacteria</taxon>
        <taxon>Bacillati</taxon>
        <taxon>Chloroflexota</taxon>
        <taxon>Ktedonobacteria</taxon>
        <taxon>Thermogemmatisporales</taxon>
        <taxon>Thermogemmatisporaceae</taxon>
        <taxon>Thermogemmatispora</taxon>
    </lineage>
</organism>
<keyword evidence="3" id="KW-0862">Zinc</keyword>
<dbReference type="InterPro" id="IPR037187">
    <property type="entry name" value="DnaK_N"/>
</dbReference>
<keyword evidence="1" id="KW-0479">Metal-binding</keyword>
<evidence type="ECO:0000256" key="2">
    <source>
        <dbReference type="ARBA" id="ARBA00022771"/>
    </source>
</evidence>